<evidence type="ECO:0000256" key="2">
    <source>
        <dbReference type="ARBA" id="ARBA00006308"/>
    </source>
</evidence>
<dbReference type="GO" id="GO:0005634">
    <property type="term" value="C:nucleus"/>
    <property type="evidence" value="ECO:0007669"/>
    <property type="project" value="TreeGrafter"/>
</dbReference>
<dbReference type="GO" id="GO:0030234">
    <property type="term" value="F:enzyme regulator activity"/>
    <property type="evidence" value="ECO:0007669"/>
    <property type="project" value="UniProtKB-UniRule"/>
</dbReference>
<dbReference type="AlphaFoldDB" id="A0A165HSY0"/>
<evidence type="ECO:0000256" key="5">
    <source>
        <dbReference type="ARBA" id="ARBA00022942"/>
    </source>
</evidence>
<dbReference type="InterPro" id="IPR040623">
    <property type="entry name" value="RPN2_C"/>
</dbReference>
<dbReference type="Proteomes" id="UP000076842">
    <property type="component" value="Unassembled WGS sequence"/>
</dbReference>
<feature type="compositionally biased region" description="Basic and acidic residues" evidence="7">
    <location>
        <begin position="842"/>
        <end position="861"/>
    </location>
</feature>
<evidence type="ECO:0000256" key="4">
    <source>
        <dbReference type="ARBA" id="ARBA00022737"/>
    </source>
</evidence>
<feature type="region of interest" description="Disordered" evidence="7">
    <location>
        <begin position="821"/>
        <end position="877"/>
    </location>
</feature>
<feature type="domain" description="26S proteasome regulatory subunit RPN2 C-terminal" evidence="8">
    <location>
        <begin position="768"/>
        <end position="905"/>
    </location>
</feature>
<comment type="similarity">
    <text evidence="2 6">Belongs to the proteasome subunit S1 family.</text>
</comment>
<dbReference type="PANTHER" id="PTHR10943">
    <property type="entry name" value="26S PROTEASOME NON-ATPASE REGULATORY SUBUNIT"/>
    <property type="match status" value="1"/>
</dbReference>
<evidence type="ECO:0000313" key="10">
    <source>
        <dbReference type="EMBL" id="KZT59703.1"/>
    </source>
</evidence>
<sequence length="1004" mass="108432">MVAQMQTTAAGALALLSETEPDIQEYALQELNDLVNEFWAEVSEEVTKIETLYESSSLSPSTRSLAALIASKVYYNLQEYDDALTFALGAGDLFEVERKSGRSPEYVETIISKCIDTYIAERVALPDPDDDGTDAKTAGSIDPRLQGIIEGIFRADIDTGEYKQPLGVALESSRFDIIQRVLSRSPDADLLSYVLSALTEHTVSNPHVHFREKVLRYLLGLFPSLPTPDYFSTTRILLLLNDAALASSFLKDLTESKQEEKQLVALQMAFDLVDSGTQEFLDLVKSQIPGPSEEGAQDAFAKLRRILAGEESVALYLEFLKQNNHTDMLILKNTKDALEARSSVYHSALSFANAFMHTGTTSDTFLRDNLEWLGRATNWSKFTATAALGLLHKGNLARSMQLLGPYLPPENGPSQSAYSEGGALYALGLVHANRGEAVLGYLKGVLSSAGRDEVVQHGAALGIGVAGMASGNEDVYEELRTILFGDSAVAGEACGYAMGLVMLGTGQRKAFDEMLQYAHETQHEKIIRGMAMGMAFLYYGKQSAADEVIDLLIKEKDPILRYGGVYTIALAYAGTSDNNAVRRVLHLAVSDTSDDVRRAAVTSLAFLLFKNPTQVPRVVQLLSESYNPHVRYGATLALGISCAGTGLQDAVQLLEPMTKDPVDFVRQGAMISLAMILVQRTAAHSPAVSATRALYAKVIADKHEDPMARFGATLAQGLIDAGGRNVTISLQSRAGGANMSAIVGMALFTQFWYWYPLAHCASLAFSPTAFIGVTGELKVPKFDFVSQGKPSLWAYPASTKPPTKEAIEKVATAVLSTTAKAKARAKTKEQEKGAADGDAMDTDEKPVVPDQKETDGAKPEGDSLPSQPKKREPTFEKIPNMSRVIPAQLPHIAFPPEGRFFPIRPVTGTQRVAAPRKAAKARAAPSVTAGAFVNSAQYAGGGGIVVLLDKRPGEPVEYIEPEPLVSEAPAPAPGMEVDQPAPIELEGEEAAMPEPFEYPFGQDT</sequence>
<proteinExistence type="inferred from homology"/>
<name>A0A165HSY0_9BASI</name>
<dbReference type="EMBL" id="KV423938">
    <property type="protein sequence ID" value="KZT59703.1"/>
    <property type="molecule type" value="Genomic_DNA"/>
</dbReference>
<dbReference type="PANTHER" id="PTHR10943:SF2">
    <property type="entry name" value="26S PROTEASOME NON-ATPASE REGULATORY SUBUNIT 1"/>
    <property type="match status" value="1"/>
</dbReference>
<evidence type="ECO:0000313" key="11">
    <source>
        <dbReference type="Proteomes" id="UP000076842"/>
    </source>
</evidence>
<dbReference type="Gene3D" id="1.25.10.10">
    <property type="entry name" value="Leucine-rich Repeat Variant"/>
    <property type="match status" value="1"/>
</dbReference>
<dbReference type="SUPFAM" id="SSF48371">
    <property type="entry name" value="ARM repeat"/>
    <property type="match status" value="1"/>
</dbReference>
<keyword evidence="4" id="KW-0677">Repeat</keyword>
<keyword evidence="5 6" id="KW-0647">Proteasome</keyword>
<evidence type="ECO:0000259" key="9">
    <source>
        <dbReference type="Pfam" id="PF21505"/>
    </source>
</evidence>
<dbReference type="InterPro" id="IPR016024">
    <property type="entry name" value="ARM-type_fold"/>
</dbReference>
<dbReference type="GO" id="GO:0042176">
    <property type="term" value="P:regulation of protein catabolic process"/>
    <property type="evidence" value="ECO:0007669"/>
    <property type="project" value="UniProtKB-UniRule"/>
</dbReference>
<dbReference type="STRING" id="1353952.A0A165HSY0"/>
<organism evidence="10 11">
    <name type="scientific">Calocera cornea HHB12733</name>
    <dbReference type="NCBI Taxonomy" id="1353952"/>
    <lineage>
        <taxon>Eukaryota</taxon>
        <taxon>Fungi</taxon>
        <taxon>Dikarya</taxon>
        <taxon>Basidiomycota</taxon>
        <taxon>Agaricomycotina</taxon>
        <taxon>Dacrymycetes</taxon>
        <taxon>Dacrymycetales</taxon>
        <taxon>Dacrymycetaceae</taxon>
        <taxon>Calocera</taxon>
    </lineage>
</organism>
<keyword evidence="11" id="KW-1185">Reference proteome</keyword>
<dbReference type="Pfam" id="PF13646">
    <property type="entry name" value="HEAT_2"/>
    <property type="match status" value="1"/>
</dbReference>
<dbReference type="InterPro" id="IPR002015">
    <property type="entry name" value="Proteasome/cyclosome_rpt"/>
</dbReference>
<dbReference type="GO" id="GO:0034515">
    <property type="term" value="C:proteasome storage granule"/>
    <property type="evidence" value="ECO:0007669"/>
    <property type="project" value="TreeGrafter"/>
</dbReference>
<gene>
    <name evidence="10" type="ORF">CALCODRAFT_493426</name>
</gene>
<feature type="compositionally biased region" description="Basic and acidic residues" evidence="7">
    <location>
        <begin position="826"/>
        <end position="835"/>
    </location>
</feature>
<dbReference type="FunFam" id="1.25.10.10:FF:000017">
    <property type="entry name" value="26S proteasome non-ATPase regulatory subunit 1"/>
    <property type="match status" value="1"/>
</dbReference>
<dbReference type="InterPro" id="IPR011989">
    <property type="entry name" value="ARM-like"/>
</dbReference>
<dbReference type="Pfam" id="PF18004">
    <property type="entry name" value="RPN2_C"/>
    <property type="match status" value="1"/>
</dbReference>
<evidence type="ECO:0000256" key="1">
    <source>
        <dbReference type="ARBA" id="ARBA00002187"/>
    </source>
</evidence>
<feature type="domain" description="26S proteasome non-ATPase regulatory subunit 1/RPN2 N-terminal" evidence="9">
    <location>
        <begin position="7"/>
        <end position="324"/>
    </location>
</feature>
<dbReference type="FunCoup" id="A0A165HSY0">
    <property type="interactions" value="780"/>
</dbReference>
<dbReference type="GO" id="GO:0043161">
    <property type="term" value="P:proteasome-mediated ubiquitin-dependent protein catabolic process"/>
    <property type="evidence" value="ECO:0007669"/>
    <property type="project" value="TreeGrafter"/>
</dbReference>
<dbReference type="Pfam" id="PF01851">
    <property type="entry name" value="PC_rep"/>
    <property type="match status" value="2"/>
</dbReference>
<dbReference type="PIRSF" id="PIRSF015947">
    <property type="entry name" value="26S_Psome_Rpn2"/>
    <property type="match status" value="1"/>
</dbReference>
<evidence type="ECO:0000256" key="6">
    <source>
        <dbReference type="PIRNR" id="PIRNR015947"/>
    </source>
</evidence>
<comment type="function">
    <text evidence="1 6">Acts as a regulatory subunit of the 26S proteasome which is involved in the ATP-dependent degradation of ubiquitinated proteins.</text>
</comment>
<dbReference type="OrthoDB" id="261572at2759"/>
<dbReference type="InterPro" id="IPR048570">
    <property type="entry name" value="PSMD1_RPN2_N"/>
</dbReference>
<reference evidence="10 11" key="1">
    <citation type="journal article" date="2016" name="Mol. Biol. Evol.">
        <title>Comparative Genomics of Early-Diverging Mushroom-Forming Fungi Provides Insights into the Origins of Lignocellulose Decay Capabilities.</title>
        <authorList>
            <person name="Nagy L.G."/>
            <person name="Riley R."/>
            <person name="Tritt A."/>
            <person name="Adam C."/>
            <person name="Daum C."/>
            <person name="Floudas D."/>
            <person name="Sun H."/>
            <person name="Yadav J.S."/>
            <person name="Pangilinan J."/>
            <person name="Larsson K.H."/>
            <person name="Matsuura K."/>
            <person name="Barry K."/>
            <person name="Labutti K."/>
            <person name="Kuo R."/>
            <person name="Ohm R.A."/>
            <person name="Bhattacharya S.S."/>
            <person name="Shirouzu T."/>
            <person name="Yoshinaga Y."/>
            <person name="Martin F.M."/>
            <person name="Grigoriev I.V."/>
            <person name="Hibbett D.S."/>
        </authorList>
    </citation>
    <scope>NUCLEOTIDE SEQUENCE [LARGE SCALE GENOMIC DNA]</scope>
    <source>
        <strain evidence="10 11">HHB12733</strain>
    </source>
</reference>
<dbReference type="Pfam" id="PF21505">
    <property type="entry name" value="RPN2_N"/>
    <property type="match status" value="1"/>
</dbReference>
<evidence type="ECO:0000256" key="3">
    <source>
        <dbReference type="ARBA" id="ARBA00015684"/>
    </source>
</evidence>
<protein>
    <recommendedName>
        <fullName evidence="3 6">26S proteasome regulatory subunit RPN2</fullName>
    </recommendedName>
</protein>
<dbReference type="GO" id="GO:0008540">
    <property type="term" value="C:proteasome regulatory particle, base subcomplex"/>
    <property type="evidence" value="ECO:0007669"/>
    <property type="project" value="UniProtKB-UniRule"/>
</dbReference>
<dbReference type="InterPro" id="IPR016642">
    <property type="entry name" value="26S_Psome_Rpn2"/>
</dbReference>
<evidence type="ECO:0000256" key="7">
    <source>
        <dbReference type="SAM" id="MobiDB-lite"/>
    </source>
</evidence>
<accession>A0A165HSY0</accession>
<dbReference type="InParanoid" id="A0A165HSY0"/>
<evidence type="ECO:0000259" key="8">
    <source>
        <dbReference type="Pfam" id="PF18004"/>
    </source>
</evidence>